<dbReference type="InterPro" id="IPR041577">
    <property type="entry name" value="RT_RNaseH_2"/>
</dbReference>
<dbReference type="PANTHER" id="PTHR37984:SF5">
    <property type="entry name" value="PROTEIN NYNRIN-LIKE"/>
    <property type="match status" value="1"/>
</dbReference>
<dbReference type="EMBL" id="AJWJ01001001">
    <property type="protein sequence ID" value="KAF2068415.1"/>
    <property type="molecule type" value="Genomic_DNA"/>
</dbReference>
<gene>
    <name evidence="6" type="ORF">CYY_010259</name>
</gene>
<feature type="compositionally biased region" description="Polar residues" evidence="2">
    <location>
        <begin position="1"/>
        <end position="13"/>
    </location>
</feature>
<evidence type="ECO:0000313" key="7">
    <source>
        <dbReference type="Proteomes" id="UP000695562"/>
    </source>
</evidence>
<evidence type="ECO:0000259" key="3">
    <source>
        <dbReference type="Pfam" id="PF00078"/>
    </source>
</evidence>
<dbReference type="InterPro" id="IPR043502">
    <property type="entry name" value="DNA/RNA_pol_sf"/>
</dbReference>
<feature type="domain" description="Integrase zinc-binding" evidence="5">
    <location>
        <begin position="411"/>
        <end position="468"/>
    </location>
</feature>
<dbReference type="Pfam" id="PF17921">
    <property type="entry name" value="Integrase_H2C2"/>
    <property type="match status" value="1"/>
</dbReference>
<evidence type="ECO:0000256" key="2">
    <source>
        <dbReference type="SAM" id="MobiDB-lite"/>
    </source>
</evidence>
<evidence type="ECO:0000259" key="5">
    <source>
        <dbReference type="Pfam" id="PF17921"/>
    </source>
</evidence>
<evidence type="ECO:0000259" key="4">
    <source>
        <dbReference type="Pfam" id="PF17919"/>
    </source>
</evidence>
<keyword evidence="7" id="KW-1185">Reference proteome</keyword>
<feature type="compositionally biased region" description="Basic and acidic residues" evidence="2">
    <location>
        <begin position="14"/>
        <end position="30"/>
    </location>
</feature>
<dbReference type="SUPFAM" id="SSF56672">
    <property type="entry name" value="DNA/RNA polymerases"/>
    <property type="match status" value="1"/>
</dbReference>
<accession>A0A8J4UV90</accession>
<dbReference type="AlphaFoldDB" id="A0A8J4UV90"/>
<dbReference type="InterPro" id="IPR000477">
    <property type="entry name" value="RT_dom"/>
</dbReference>
<feature type="domain" description="Reverse transcriptase/retrotransposon-derived protein RNase H-like" evidence="4">
    <location>
        <begin position="278"/>
        <end position="351"/>
    </location>
</feature>
<dbReference type="GO" id="GO:0003824">
    <property type="term" value="F:catalytic activity"/>
    <property type="evidence" value="ECO:0007669"/>
    <property type="project" value="UniProtKB-KW"/>
</dbReference>
<dbReference type="InterPro" id="IPR041588">
    <property type="entry name" value="Integrase_H2C2"/>
</dbReference>
<dbReference type="InterPro" id="IPR043128">
    <property type="entry name" value="Rev_trsase/Diguanyl_cyclase"/>
</dbReference>
<dbReference type="Gene3D" id="3.30.70.270">
    <property type="match status" value="1"/>
</dbReference>
<feature type="region of interest" description="Disordered" evidence="2">
    <location>
        <begin position="1"/>
        <end position="75"/>
    </location>
</feature>
<reference evidence="6" key="1">
    <citation type="submission" date="2020-01" db="EMBL/GenBank/DDBJ databases">
        <title>Development of genomics and gene disruption for Polysphondylium violaceum indicates a role for the polyketide synthase stlB in stalk morphogenesis.</title>
        <authorList>
            <person name="Narita B."/>
            <person name="Kawabe Y."/>
            <person name="Kin K."/>
            <person name="Saito T."/>
            <person name="Gibbs R."/>
            <person name="Kuspa A."/>
            <person name="Muzny D."/>
            <person name="Queller D."/>
            <person name="Richards S."/>
            <person name="Strassman J."/>
            <person name="Sucgang R."/>
            <person name="Worley K."/>
            <person name="Schaap P."/>
        </authorList>
    </citation>
    <scope>NUCLEOTIDE SEQUENCE</scope>
    <source>
        <strain evidence="6">QSvi11</strain>
    </source>
</reference>
<sequence>KVQEVEQNILTETESPKEKRPSTAIDKPKVDASIAATTTNTEDKNRNNNSVKQPEIERKSAKSKQSGSTSAKGDDYTAKEKFRLTKLAKSLKRDLDKETILDAKDIEQISKHIDQIMNVYKETQFQSPKREGFYMAIEFIDDKVPPPFHNRYPNKNKEDTMKNQTCTRGRCNYRSYFNHWVQELLRQFQEFVVAYVDDIVIFSNTLEEDYKHVKKVLDLFQKNRQKIQLFKTEVKYVGHMVSRNGIKPIYDKTKAIEEIPMPSTVSSPTSSKKIELPEKQQSDVNAIKAALTSPDTLIAIDFSKRFYLYTDVSDVGTGLMITQRDKVIYDSKKLDKHRKRYDTRDRELLAIERWSELETGREWDQDFVTQVVESYEHHKKKEWLQALIRRDDVVKDNDGLLYLVDKGKILVDNKQIETILQEAHATTFGGHVGKNRLAARLKDLYFFKWFWTVIEKFIKACPECQKCRIETVKQGFLNPLPIPDRPWKDISMDYIKLAFLKDGAPQTIVSDQDSIFPSSLWKKMMFQNVNDSTRPCSSRWSNGKNRKKWCSKIHIIEASINGFSNVNSSTGRPYPNTAKFSIDTDLAKEKKLLPLYCGPFKVIQKSTKNNVNYKIQIANSRKQSRTVHIVDTKLYIQDDKYFRPANKKVHPILSQEIEKIVSHREVSNSSQR</sequence>
<name>A0A8J4UV90_9MYCE</name>
<dbReference type="Pfam" id="PF17919">
    <property type="entry name" value="RT_RNaseH_2"/>
    <property type="match status" value="1"/>
</dbReference>
<protein>
    <submittedName>
        <fullName evidence="6">Uncharacterized protein</fullName>
    </submittedName>
</protein>
<evidence type="ECO:0000256" key="1">
    <source>
        <dbReference type="ARBA" id="ARBA00023268"/>
    </source>
</evidence>
<evidence type="ECO:0000313" key="6">
    <source>
        <dbReference type="EMBL" id="KAF2068415.1"/>
    </source>
</evidence>
<organism evidence="6 7">
    <name type="scientific">Polysphondylium violaceum</name>
    <dbReference type="NCBI Taxonomy" id="133409"/>
    <lineage>
        <taxon>Eukaryota</taxon>
        <taxon>Amoebozoa</taxon>
        <taxon>Evosea</taxon>
        <taxon>Eumycetozoa</taxon>
        <taxon>Dictyostelia</taxon>
        <taxon>Dictyosteliales</taxon>
        <taxon>Dictyosteliaceae</taxon>
        <taxon>Polysphondylium</taxon>
    </lineage>
</organism>
<keyword evidence="1" id="KW-0511">Multifunctional enzyme</keyword>
<proteinExistence type="predicted"/>
<dbReference type="OrthoDB" id="8057740at2759"/>
<dbReference type="InterPro" id="IPR050951">
    <property type="entry name" value="Retrovirus_Pol_polyprotein"/>
</dbReference>
<feature type="domain" description="Reverse transcriptase" evidence="3">
    <location>
        <begin position="158"/>
        <end position="239"/>
    </location>
</feature>
<comment type="caution">
    <text evidence="6">The sequence shown here is derived from an EMBL/GenBank/DDBJ whole genome shotgun (WGS) entry which is preliminary data.</text>
</comment>
<feature type="non-terminal residue" evidence="6">
    <location>
        <position position="672"/>
    </location>
</feature>
<dbReference type="Pfam" id="PF00078">
    <property type="entry name" value="RVT_1"/>
    <property type="match status" value="1"/>
</dbReference>
<dbReference type="Gene3D" id="1.10.340.70">
    <property type="match status" value="1"/>
</dbReference>
<dbReference type="Proteomes" id="UP000695562">
    <property type="component" value="Unassembled WGS sequence"/>
</dbReference>
<dbReference type="PANTHER" id="PTHR37984">
    <property type="entry name" value="PROTEIN CBG26694"/>
    <property type="match status" value="1"/>
</dbReference>